<gene>
    <name evidence="2" type="ORF">SMAX5B_000732</name>
</gene>
<evidence type="ECO:0000313" key="2">
    <source>
        <dbReference type="EMBL" id="AWO99332.1"/>
    </source>
</evidence>
<feature type="compositionally biased region" description="Basic and acidic residues" evidence="1">
    <location>
        <begin position="21"/>
        <end position="49"/>
    </location>
</feature>
<sequence>MNTIRMQYLKVDSESLMQRHYTPEQRNRMDNAMQRKRDPERSRREIEEAKKEIRETRKRRREVPQHLRFQRYIIEVTDSDLSSDVDPPVGTGGPPRVPPSGGPPTVAAMPPQMVTPETASSWAKIAIRDQINSRKAFFGTVALLPAQGYCI</sequence>
<accession>A0A2U9B5V8</accession>
<evidence type="ECO:0000313" key="3">
    <source>
        <dbReference type="Proteomes" id="UP000246464"/>
    </source>
</evidence>
<dbReference type="Proteomes" id="UP000246464">
    <property type="component" value="Chromosome 3"/>
</dbReference>
<protein>
    <submittedName>
        <fullName evidence="2">Uncharacterized protein</fullName>
    </submittedName>
</protein>
<evidence type="ECO:0000256" key="1">
    <source>
        <dbReference type="SAM" id="MobiDB-lite"/>
    </source>
</evidence>
<organism evidence="2 3">
    <name type="scientific">Scophthalmus maximus</name>
    <name type="common">Turbot</name>
    <name type="synonym">Psetta maxima</name>
    <dbReference type="NCBI Taxonomy" id="52904"/>
    <lineage>
        <taxon>Eukaryota</taxon>
        <taxon>Metazoa</taxon>
        <taxon>Chordata</taxon>
        <taxon>Craniata</taxon>
        <taxon>Vertebrata</taxon>
        <taxon>Euteleostomi</taxon>
        <taxon>Actinopterygii</taxon>
        <taxon>Neopterygii</taxon>
        <taxon>Teleostei</taxon>
        <taxon>Neoteleostei</taxon>
        <taxon>Acanthomorphata</taxon>
        <taxon>Carangaria</taxon>
        <taxon>Pleuronectiformes</taxon>
        <taxon>Pleuronectoidei</taxon>
        <taxon>Scophthalmidae</taxon>
        <taxon>Scophthalmus</taxon>
    </lineage>
</organism>
<proteinExistence type="predicted"/>
<feature type="region of interest" description="Disordered" evidence="1">
    <location>
        <begin position="15"/>
        <end position="49"/>
    </location>
</feature>
<reference evidence="2 3" key="1">
    <citation type="submission" date="2017-12" db="EMBL/GenBank/DDBJ databases">
        <title>Integrating genomic resources of turbot (Scophthalmus maximus) in depth evaluation of genetic and physical mapping variation across individuals.</title>
        <authorList>
            <person name="Martinez P."/>
        </authorList>
    </citation>
    <scope>NUCLEOTIDE SEQUENCE [LARGE SCALE GENOMIC DNA]</scope>
</reference>
<keyword evidence="3" id="KW-1185">Reference proteome</keyword>
<dbReference type="EMBL" id="CP026245">
    <property type="protein sequence ID" value="AWO99332.1"/>
    <property type="molecule type" value="Genomic_DNA"/>
</dbReference>
<dbReference type="AlphaFoldDB" id="A0A2U9B5V8"/>
<feature type="region of interest" description="Disordered" evidence="1">
    <location>
        <begin position="80"/>
        <end position="105"/>
    </location>
</feature>
<name>A0A2U9B5V8_SCOMX</name>